<evidence type="ECO:0000313" key="5">
    <source>
        <dbReference type="EMBL" id="GAK53844.1"/>
    </source>
</evidence>
<dbReference type="GO" id="GO:0005829">
    <property type="term" value="C:cytosol"/>
    <property type="evidence" value="ECO:0007669"/>
    <property type="project" value="TreeGrafter"/>
</dbReference>
<dbReference type="InterPro" id="IPR050076">
    <property type="entry name" value="ArchSynthase1/Queuine_TRR"/>
</dbReference>
<sequence>MKFTINAEAKNSLARAGEFETTRNVLHTPCFMPVGTHGAVNGMLPSALLDMGAEIIVSNAFRLSEHPGKAIISKYEGLHEFMGWPRTILTDSGGFQSRLREHAINEKGIQFYDENAEEIWTPEDAIAMQIVLNSDFVMPLDICVELPTTYPQAKDAMERTLRWAKRCKHAFQGRTGQILFGIVQGAIYPDLRQKCVDALEQLGFPAYAIGGLNVGESPEDYRNALTITSEMLPREKLRYIMGVGRPEAMLEAVNGGVDIMDSIIPTKYAREKTLFTYRGTINLGKKKQYRKDKYPIDPNCQCYTCRTVSRAYLYHLYHTTTTTAIIYAGIHNTTFCVRLLQDARQAILEDRFDRFYRDFMANYTKNDA</sequence>
<dbReference type="GO" id="GO:0008479">
    <property type="term" value="F:tRNA-guanosine(34) queuine transglycosylase activity"/>
    <property type="evidence" value="ECO:0007669"/>
    <property type="project" value="InterPro"/>
</dbReference>
<feature type="domain" description="tRNA-guanine(15) transglycosylase-like" evidence="4">
    <location>
        <begin position="14"/>
        <end position="364"/>
    </location>
</feature>
<dbReference type="AlphaFoldDB" id="A0A081BR13"/>
<evidence type="ECO:0000313" key="6">
    <source>
        <dbReference type="Proteomes" id="UP000030700"/>
    </source>
</evidence>
<keyword evidence="3" id="KW-0819">tRNA processing</keyword>
<dbReference type="PANTHER" id="PTHR46499:SF1">
    <property type="entry name" value="QUEUINE TRNA-RIBOSYLTRANSFERASE"/>
    <property type="match status" value="1"/>
</dbReference>
<keyword evidence="6" id="KW-1185">Reference proteome</keyword>
<dbReference type="NCBIfam" id="TIGR00430">
    <property type="entry name" value="Q_tRNA_tgt"/>
    <property type="match status" value="1"/>
</dbReference>
<evidence type="ECO:0000259" key="4">
    <source>
        <dbReference type="Pfam" id="PF01702"/>
    </source>
</evidence>
<keyword evidence="1" id="KW-0328">Glycosyltransferase</keyword>
<evidence type="ECO:0000256" key="3">
    <source>
        <dbReference type="ARBA" id="ARBA00022694"/>
    </source>
</evidence>
<organism evidence="5 6">
    <name type="scientific">Candidatus Moduliflexus flocculans</name>
    <dbReference type="NCBI Taxonomy" id="1499966"/>
    <lineage>
        <taxon>Bacteria</taxon>
        <taxon>Candidatus Moduliflexota</taxon>
        <taxon>Candidatus Moduliflexia</taxon>
        <taxon>Candidatus Moduliflexales</taxon>
        <taxon>Candidatus Moduliflexaceae</taxon>
    </lineage>
</organism>
<dbReference type="NCBIfam" id="TIGR00449">
    <property type="entry name" value="tgt_general"/>
    <property type="match status" value="1"/>
</dbReference>
<dbReference type="Gene3D" id="3.20.20.105">
    <property type="entry name" value="Queuine tRNA-ribosyltransferase-like"/>
    <property type="match status" value="1"/>
</dbReference>
<dbReference type="Proteomes" id="UP000030700">
    <property type="component" value="Unassembled WGS sequence"/>
</dbReference>
<reference evidence="5 6" key="1">
    <citation type="journal article" date="2015" name="PeerJ">
        <title>First genomic representation of candidate bacterial phylum KSB3 points to enhanced environmental sensing as a trigger of wastewater bulking.</title>
        <authorList>
            <person name="Sekiguchi Y."/>
            <person name="Ohashi A."/>
            <person name="Parks D.H."/>
            <person name="Yamauchi T."/>
            <person name="Tyson G.W."/>
            <person name="Hugenholtz P."/>
        </authorList>
    </citation>
    <scope>NUCLEOTIDE SEQUENCE [LARGE SCALE GENOMIC DNA]</scope>
</reference>
<dbReference type="EMBL" id="DF820460">
    <property type="protein sequence ID" value="GAK53844.1"/>
    <property type="molecule type" value="Genomic_DNA"/>
</dbReference>
<evidence type="ECO:0000256" key="1">
    <source>
        <dbReference type="ARBA" id="ARBA00022676"/>
    </source>
</evidence>
<keyword evidence="2 5" id="KW-0808">Transferase</keyword>
<dbReference type="Pfam" id="PF01702">
    <property type="entry name" value="TGT"/>
    <property type="match status" value="1"/>
</dbReference>
<dbReference type="InterPro" id="IPR002616">
    <property type="entry name" value="tRNA_ribo_trans-like"/>
</dbReference>
<dbReference type="SUPFAM" id="SSF51713">
    <property type="entry name" value="tRNA-guanine transglycosylase"/>
    <property type="match status" value="1"/>
</dbReference>
<name>A0A081BR13_9BACT</name>
<protein>
    <submittedName>
        <fullName evidence="5">Queuine tRNA-ribosyltransferase 2</fullName>
    </submittedName>
</protein>
<dbReference type="PANTHER" id="PTHR46499">
    <property type="entry name" value="QUEUINE TRNA-RIBOSYLTRANSFERASE"/>
    <property type="match status" value="1"/>
</dbReference>
<dbReference type="InterPro" id="IPR004803">
    <property type="entry name" value="TGT"/>
</dbReference>
<dbReference type="GO" id="GO:0008616">
    <property type="term" value="P:tRNA queuosine(34) biosynthetic process"/>
    <property type="evidence" value="ECO:0007669"/>
    <property type="project" value="TreeGrafter"/>
</dbReference>
<dbReference type="HOGENOM" id="CLU_022060_0_1_0"/>
<proteinExistence type="predicted"/>
<dbReference type="InterPro" id="IPR036511">
    <property type="entry name" value="TGT-like_sf"/>
</dbReference>
<gene>
    <name evidence="5" type="ORF">U14_05118</name>
</gene>
<accession>A0A081BR13</accession>
<evidence type="ECO:0000256" key="2">
    <source>
        <dbReference type="ARBA" id="ARBA00022679"/>
    </source>
</evidence>
<dbReference type="STRING" id="1499966.U14_05118"/>